<evidence type="ECO:0000313" key="2">
    <source>
        <dbReference type="Proteomes" id="UP000735302"/>
    </source>
</evidence>
<gene>
    <name evidence="1" type="ORF">PoB_006297900</name>
</gene>
<comment type="caution">
    <text evidence="1">The sequence shown here is derived from an EMBL/GenBank/DDBJ whole genome shotgun (WGS) entry which is preliminary data.</text>
</comment>
<evidence type="ECO:0000313" key="1">
    <source>
        <dbReference type="EMBL" id="GFO36474.1"/>
    </source>
</evidence>
<sequence>MFPGSSEETEWFTVLVATSSTTSSVNISDLYFNRLGKFETSDQFFANTRNLSSLLQDRSEYRSCLIDAWVKVRYYENNPDSRCSDEELIEVYSCWAVGGTVASESALRSAGTLLSAFRAPPSAPELTEGLKV</sequence>
<proteinExistence type="predicted"/>
<dbReference type="EMBL" id="BLXT01007071">
    <property type="protein sequence ID" value="GFO36474.1"/>
    <property type="molecule type" value="Genomic_DNA"/>
</dbReference>
<dbReference type="Proteomes" id="UP000735302">
    <property type="component" value="Unassembled WGS sequence"/>
</dbReference>
<accession>A0AAV4CX53</accession>
<dbReference type="AlphaFoldDB" id="A0AAV4CX53"/>
<keyword evidence="2" id="KW-1185">Reference proteome</keyword>
<organism evidence="1 2">
    <name type="scientific">Plakobranchus ocellatus</name>
    <dbReference type="NCBI Taxonomy" id="259542"/>
    <lineage>
        <taxon>Eukaryota</taxon>
        <taxon>Metazoa</taxon>
        <taxon>Spiralia</taxon>
        <taxon>Lophotrochozoa</taxon>
        <taxon>Mollusca</taxon>
        <taxon>Gastropoda</taxon>
        <taxon>Heterobranchia</taxon>
        <taxon>Euthyneura</taxon>
        <taxon>Panpulmonata</taxon>
        <taxon>Sacoglossa</taxon>
        <taxon>Placobranchoidea</taxon>
        <taxon>Plakobranchidae</taxon>
        <taxon>Plakobranchus</taxon>
    </lineage>
</organism>
<name>A0AAV4CX53_9GAST</name>
<protein>
    <submittedName>
        <fullName evidence="1">Uncharacterized protein</fullName>
    </submittedName>
</protein>
<reference evidence="1 2" key="1">
    <citation type="journal article" date="2021" name="Elife">
        <title>Chloroplast acquisition without the gene transfer in kleptoplastic sea slugs, Plakobranchus ocellatus.</title>
        <authorList>
            <person name="Maeda T."/>
            <person name="Takahashi S."/>
            <person name="Yoshida T."/>
            <person name="Shimamura S."/>
            <person name="Takaki Y."/>
            <person name="Nagai Y."/>
            <person name="Toyoda A."/>
            <person name="Suzuki Y."/>
            <person name="Arimoto A."/>
            <person name="Ishii H."/>
            <person name="Satoh N."/>
            <person name="Nishiyama T."/>
            <person name="Hasebe M."/>
            <person name="Maruyama T."/>
            <person name="Minagawa J."/>
            <person name="Obokata J."/>
            <person name="Shigenobu S."/>
        </authorList>
    </citation>
    <scope>NUCLEOTIDE SEQUENCE [LARGE SCALE GENOMIC DNA]</scope>
</reference>